<dbReference type="SUPFAM" id="SSF52540">
    <property type="entry name" value="P-loop containing nucleoside triphosphate hydrolases"/>
    <property type="match status" value="1"/>
</dbReference>
<sequence length="1055" mass="111044">MRSYSTNHVLHLYALLSLAISPLLVVSQKTCSNYGTPSSTSPDTCICPAGFLNSTDCLQPQCGGNLLDPGTGTAPISQAGGGLGNLTAGACGCDQGWDGPVCSVCTSTQACTSLFPSSDDSATSPSALISIPQNSNLSCSSAAYTYASSQLLCNVLNPTLQAVFSGKSELGITRTVDPADGPVGRGNRTSGAGLGTGVAYAQLWYDGIEQFNCRATSCSQSDYSSTSNSSTWTCENLSCTCLPGTTFCSQLGNVIDGLSGPLDITCSSPASTSTATESSSDADALGSCSFSQALLKQLFPPDGLSLVDCLFGECISQTVVDRVQGNVVPTIGSSGEDGGDGLSGGVIAGLAVVGAIVLAILALLIWGVTKRNKARKVSPAGMGLDESGLGRKKGMGAGVEWTGVGYQLKRKSGSRAWPRTLNSNIGPAGSKHDGGEGKVILEGVSGKMRPGGLCCVLGPSGAGKSTFVDILAGRRKTGGKVVGKVDFFGQETNETGGKGTTHRVGFVDQEDVLNPTSTVRETLLFAARLRLPESVSDSAKQERVFKVINDLGLVDVADVRIGDGLKRGVSGGERRRVSIGVELVAAPDVLILDEPTSGLDSVSAAKVIAILRNLAHDVDYPTTIVASIHQPSSRLYQSFDTVLVLAQGKQVYFGPGGHAPAEYFEQKGVACPPDYNVADHLLEIASSPPGVIQRLMDGVSTRGQEDSPIKGTAIRSHETPGILEKGGMAFDGTVPTLNGTPTSVSNGSGSDSSAYEDREGNVIVPVASKISHRCAATFFTQVEVLAGRELKNLKRDWSLLITHVITAGILGVFAGGLYFKVDLSIAGFQNRVGSLFFLGSLIAFSTLSALYNLMNVRALFLRERAGSYYSPLAWLLSRILFDLIPLRLIPTIIVTTIVYFMVGLNSDAARFFKCLLIFVEFSLSLTLFNMLLAAVLPNGGITILLSSLHNLYLMTYAGFFVNLSKIPPVLRWLRWFNCLGYALEASVVNEVGAGLEIVDTLAAVPVRISATLIMDTLFGFGLGHYYRNVLVLFAFIAGYGTLLVLAVWFLMRETR</sequence>
<evidence type="ECO:0000256" key="4">
    <source>
        <dbReference type="ARBA" id="ARBA00022741"/>
    </source>
</evidence>
<dbReference type="GO" id="GO:0005524">
    <property type="term" value="F:ATP binding"/>
    <property type="evidence" value="ECO:0007669"/>
    <property type="project" value="UniProtKB-KW"/>
</dbReference>
<organism evidence="11 12">
    <name type="scientific">Filobasidium floriforme</name>
    <dbReference type="NCBI Taxonomy" id="5210"/>
    <lineage>
        <taxon>Eukaryota</taxon>
        <taxon>Fungi</taxon>
        <taxon>Dikarya</taxon>
        <taxon>Basidiomycota</taxon>
        <taxon>Agaricomycotina</taxon>
        <taxon>Tremellomycetes</taxon>
        <taxon>Filobasidiales</taxon>
        <taxon>Filobasidiaceae</taxon>
        <taxon>Filobasidium</taxon>
    </lineage>
</organism>
<dbReference type="PROSITE" id="PS00211">
    <property type="entry name" value="ABC_TRANSPORTER_1"/>
    <property type="match status" value="1"/>
</dbReference>
<dbReference type="InterPro" id="IPR003593">
    <property type="entry name" value="AAA+_ATPase"/>
</dbReference>
<dbReference type="SMART" id="SM00382">
    <property type="entry name" value="AAA"/>
    <property type="match status" value="1"/>
</dbReference>
<name>A0A8K0NNI6_9TREE</name>
<proteinExistence type="predicted"/>
<keyword evidence="7 8" id="KW-0472">Membrane</keyword>
<keyword evidence="5" id="KW-0067">ATP-binding</keyword>
<protein>
    <recommendedName>
        <fullName evidence="10">ABC transporter domain-containing protein</fullName>
    </recommendedName>
</protein>
<dbReference type="Proteomes" id="UP000812966">
    <property type="component" value="Unassembled WGS sequence"/>
</dbReference>
<gene>
    <name evidence="11" type="ORF">FFLO_05923</name>
</gene>
<evidence type="ECO:0000313" key="11">
    <source>
        <dbReference type="EMBL" id="KAG7528824.1"/>
    </source>
</evidence>
<feature type="transmembrane region" description="Helical" evidence="8">
    <location>
        <begin position="346"/>
        <end position="368"/>
    </location>
</feature>
<keyword evidence="9" id="KW-0732">Signal</keyword>
<dbReference type="AlphaFoldDB" id="A0A8K0NNI6"/>
<accession>A0A8K0NNI6</accession>
<feature type="transmembrane region" description="Helical" evidence="8">
    <location>
        <begin position="1029"/>
        <end position="1051"/>
    </location>
</feature>
<dbReference type="InterPro" id="IPR027417">
    <property type="entry name" value="P-loop_NTPase"/>
</dbReference>
<feature type="transmembrane region" description="Helical" evidence="8">
    <location>
        <begin position="911"/>
        <end position="935"/>
    </location>
</feature>
<feature type="domain" description="ABC transporter" evidence="10">
    <location>
        <begin position="420"/>
        <end position="681"/>
    </location>
</feature>
<evidence type="ECO:0000256" key="6">
    <source>
        <dbReference type="ARBA" id="ARBA00022989"/>
    </source>
</evidence>
<dbReference type="EMBL" id="JABELV010000166">
    <property type="protein sequence ID" value="KAG7528824.1"/>
    <property type="molecule type" value="Genomic_DNA"/>
</dbReference>
<keyword evidence="6 8" id="KW-1133">Transmembrane helix</keyword>
<dbReference type="Pfam" id="PF01061">
    <property type="entry name" value="ABC2_membrane"/>
    <property type="match status" value="1"/>
</dbReference>
<dbReference type="Pfam" id="PF00005">
    <property type="entry name" value="ABC_tran"/>
    <property type="match status" value="1"/>
</dbReference>
<evidence type="ECO:0000256" key="8">
    <source>
        <dbReference type="SAM" id="Phobius"/>
    </source>
</evidence>
<dbReference type="PROSITE" id="PS50893">
    <property type="entry name" value="ABC_TRANSPORTER_2"/>
    <property type="match status" value="1"/>
</dbReference>
<keyword evidence="4" id="KW-0547">Nucleotide-binding</keyword>
<evidence type="ECO:0000256" key="9">
    <source>
        <dbReference type="SAM" id="SignalP"/>
    </source>
</evidence>
<evidence type="ECO:0000313" key="12">
    <source>
        <dbReference type="Proteomes" id="UP000812966"/>
    </source>
</evidence>
<evidence type="ECO:0000256" key="3">
    <source>
        <dbReference type="ARBA" id="ARBA00022692"/>
    </source>
</evidence>
<dbReference type="PANTHER" id="PTHR48041:SF139">
    <property type="entry name" value="PROTEIN SCARLET"/>
    <property type="match status" value="1"/>
</dbReference>
<feature type="chain" id="PRO_5035478883" description="ABC transporter domain-containing protein" evidence="9">
    <location>
        <begin position="28"/>
        <end position="1055"/>
    </location>
</feature>
<evidence type="ECO:0000259" key="10">
    <source>
        <dbReference type="PROSITE" id="PS50893"/>
    </source>
</evidence>
<dbReference type="PANTHER" id="PTHR48041">
    <property type="entry name" value="ABC TRANSPORTER G FAMILY MEMBER 28"/>
    <property type="match status" value="1"/>
</dbReference>
<feature type="transmembrane region" description="Helical" evidence="8">
    <location>
        <begin position="887"/>
        <end position="904"/>
    </location>
</feature>
<evidence type="ECO:0000256" key="7">
    <source>
        <dbReference type="ARBA" id="ARBA00023136"/>
    </source>
</evidence>
<keyword evidence="2" id="KW-0813">Transport</keyword>
<dbReference type="Gene3D" id="3.40.50.300">
    <property type="entry name" value="P-loop containing nucleotide triphosphate hydrolases"/>
    <property type="match status" value="1"/>
</dbReference>
<dbReference type="InterPro" id="IPR013525">
    <property type="entry name" value="ABC2_TM"/>
</dbReference>
<evidence type="ECO:0000256" key="5">
    <source>
        <dbReference type="ARBA" id="ARBA00022840"/>
    </source>
</evidence>
<reference evidence="11" key="1">
    <citation type="submission" date="2020-04" db="EMBL/GenBank/DDBJ databases">
        <title>Analysis of mating type loci in Filobasidium floriforme.</title>
        <authorList>
            <person name="Nowrousian M."/>
        </authorList>
    </citation>
    <scope>NUCLEOTIDE SEQUENCE</scope>
    <source>
        <strain evidence="11">CBS 6242</strain>
    </source>
</reference>
<keyword evidence="12" id="KW-1185">Reference proteome</keyword>
<dbReference type="InterPro" id="IPR050352">
    <property type="entry name" value="ABCG_transporters"/>
</dbReference>
<feature type="transmembrane region" description="Helical" evidence="8">
    <location>
        <begin position="797"/>
        <end position="819"/>
    </location>
</feature>
<dbReference type="GO" id="GO:0140359">
    <property type="term" value="F:ABC-type transporter activity"/>
    <property type="evidence" value="ECO:0007669"/>
    <property type="project" value="InterPro"/>
</dbReference>
<comment type="caution">
    <text evidence="11">The sequence shown here is derived from an EMBL/GenBank/DDBJ whole genome shotgun (WGS) entry which is preliminary data.</text>
</comment>
<dbReference type="InterPro" id="IPR003439">
    <property type="entry name" value="ABC_transporter-like_ATP-bd"/>
</dbReference>
<dbReference type="InterPro" id="IPR017871">
    <property type="entry name" value="ABC_transporter-like_CS"/>
</dbReference>
<evidence type="ECO:0000256" key="1">
    <source>
        <dbReference type="ARBA" id="ARBA00004141"/>
    </source>
</evidence>
<feature type="transmembrane region" description="Helical" evidence="8">
    <location>
        <begin position="941"/>
        <end position="963"/>
    </location>
</feature>
<evidence type="ECO:0000256" key="2">
    <source>
        <dbReference type="ARBA" id="ARBA00022448"/>
    </source>
</evidence>
<dbReference type="GO" id="GO:0016020">
    <property type="term" value="C:membrane"/>
    <property type="evidence" value="ECO:0007669"/>
    <property type="project" value="UniProtKB-SubCell"/>
</dbReference>
<feature type="signal peptide" evidence="9">
    <location>
        <begin position="1"/>
        <end position="27"/>
    </location>
</feature>
<feature type="transmembrane region" description="Helical" evidence="8">
    <location>
        <begin position="831"/>
        <end position="853"/>
    </location>
</feature>
<comment type="subcellular location">
    <subcellularLocation>
        <location evidence="1">Membrane</location>
        <topology evidence="1">Multi-pass membrane protein</topology>
    </subcellularLocation>
</comment>
<dbReference type="GO" id="GO:0016887">
    <property type="term" value="F:ATP hydrolysis activity"/>
    <property type="evidence" value="ECO:0007669"/>
    <property type="project" value="InterPro"/>
</dbReference>
<keyword evidence="3 8" id="KW-0812">Transmembrane</keyword>